<reference evidence="9 11" key="2">
    <citation type="submission" date="2023-07" db="EMBL/GenBank/DDBJ databases">
        <title>Sequencing the genomes of 1000 actinobacteria strains.</title>
        <authorList>
            <person name="Klenk H.-P."/>
        </authorList>
    </citation>
    <scope>NUCLEOTIDE SEQUENCE [LARGE SCALE GENOMIC DNA]</scope>
    <source>
        <strain evidence="9 11">DSM 44724</strain>
    </source>
</reference>
<evidence type="ECO:0000259" key="7">
    <source>
        <dbReference type="Pfam" id="PF04545"/>
    </source>
</evidence>
<dbReference type="GO" id="GO:0003677">
    <property type="term" value="F:DNA binding"/>
    <property type="evidence" value="ECO:0007669"/>
    <property type="project" value="UniProtKB-KW"/>
</dbReference>
<evidence type="ECO:0000313" key="10">
    <source>
        <dbReference type="Proteomes" id="UP001145799"/>
    </source>
</evidence>
<dbReference type="InterPro" id="IPR039425">
    <property type="entry name" value="RNA_pol_sigma-70-like"/>
</dbReference>
<dbReference type="Gene3D" id="1.10.10.10">
    <property type="entry name" value="Winged helix-like DNA-binding domain superfamily/Winged helix DNA-binding domain"/>
    <property type="match status" value="1"/>
</dbReference>
<dbReference type="PANTHER" id="PTHR43133:SF50">
    <property type="entry name" value="ECF RNA POLYMERASE SIGMA FACTOR SIGM"/>
    <property type="match status" value="1"/>
</dbReference>
<dbReference type="InterPro" id="IPR036388">
    <property type="entry name" value="WH-like_DNA-bd_sf"/>
</dbReference>
<dbReference type="SUPFAM" id="SSF88659">
    <property type="entry name" value="Sigma3 and sigma4 domains of RNA polymerase sigma factors"/>
    <property type="match status" value="1"/>
</dbReference>
<evidence type="ECO:0000259" key="6">
    <source>
        <dbReference type="Pfam" id="PF04542"/>
    </source>
</evidence>
<dbReference type="PANTHER" id="PTHR43133">
    <property type="entry name" value="RNA POLYMERASE ECF-TYPE SIGMA FACTO"/>
    <property type="match status" value="1"/>
</dbReference>
<dbReference type="EMBL" id="JAPZVQ010000019">
    <property type="protein sequence ID" value="MDA1387800.1"/>
    <property type="molecule type" value="Genomic_DNA"/>
</dbReference>
<dbReference type="Proteomes" id="UP001183604">
    <property type="component" value="Unassembled WGS sequence"/>
</dbReference>
<feature type="domain" description="RNA polymerase sigma-70 region 4" evidence="7">
    <location>
        <begin position="110"/>
        <end position="158"/>
    </location>
</feature>
<proteinExistence type="inferred from homology"/>
<dbReference type="NCBIfam" id="TIGR02937">
    <property type="entry name" value="sigma70-ECF"/>
    <property type="match status" value="1"/>
</dbReference>
<evidence type="ECO:0000313" key="8">
    <source>
        <dbReference type="EMBL" id="MDA1387800.1"/>
    </source>
</evidence>
<accession>A0A9X3PPB7</accession>
<dbReference type="InterPro" id="IPR013325">
    <property type="entry name" value="RNA_pol_sigma_r2"/>
</dbReference>
<dbReference type="GO" id="GO:0016987">
    <property type="term" value="F:sigma factor activity"/>
    <property type="evidence" value="ECO:0007669"/>
    <property type="project" value="UniProtKB-KW"/>
</dbReference>
<evidence type="ECO:0000256" key="2">
    <source>
        <dbReference type="ARBA" id="ARBA00023015"/>
    </source>
</evidence>
<dbReference type="Pfam" id="PF04545">
    <property type="entry name" value="Sigma70_r4"/>
    <property type="match status" value="1"/>
</dbReference>
<evidence type="ECO:0000313" key="9">
    <source>
        <dbReference type="EMBL" id="MDR7337433.1"/>
    </source>
</evidence>
<keyword evidence="5" id="KW-0804">Transcription</keyword>
<dbReference type="InterPro" id="IPR014284">
    <property type="entry name" value="RNA_pol_sigma-70_dom"/>
</dbReference>
<dbReference type="NCBIfam" id="TIGR02983">
    <property type="entry name" value="SigE-fam_strep"/>
    <property type="match status" value="1"/>
</dbReference>
<dbReference type="InterPro" id="IPR007627">
    <property type="entry name" value="RNA_pol_sigma70_r2"/>
</dbReference>
<keyword evidence="3" id="KW-0731">Sigma factor</keyword>
<dbReference type="CDD" id="cd06171">
    <property type="entry name" value="Sigma70_r4"/>
    <property type="match status" value="1"/>
</dbReference>
<name>A0A9X3PPB7_9ACTN</name>
<keyword evidence="11" id="KW-1185">Reference proteome</keyword>
<dbReference type="SUPFAM" id="SSF88946">
    <property type="entry name" value="Sigma2 domain of RNA polymerase sigma factors"/>
    <property type="match status" value="1"/>
</dbReference>
<dbReference type="Gene3D" id="1.10.1740.10">
    <property type="match status" value="1"/>
</dbReference>
<dbReference type="GO" id="GO:0006352">
    <property type="term" value="P:DNA-templated transcription initiation"/>
    <property type="evidence" value="ECO:0007669"/>
    <property type="project" value="InterPro"/>
</dbReference>
<reference evidence="8" key="1">
    <citation type="submission" date="2022-12" db="EMBL/GenBank/DDBJ databases">
        <title>Gycomyces niveus sp.nov., a novel actinomycete isolated from soil in Shouguang.</title>
        <authorList>
            <person name="Yang X."/>
        </authorList>
    </citation>
    <scope>NUCLEOTIDE SEQUENCE</scope>
    <source>
        <strain evidence="8">DSM 44724</strain>
    </source>
</reference>
<gene>
    <name evidence="9" type="ORF">J2S69_001152</name>
    <name evidence="8" type="ORF">O2L01_22600</name>
</gene>
<dbReference type="Pfam" id="PF04542">
    <property type="entry name" value="Sigma70_r2"/>
    <property type="match status" value="1"/>
</dbReference>
<evidence type="ECO:0000256" key="5">
    <source>
        <dbReference type="ARBA" id="ARBA00023163"/>
    </source>
</evidence>
<protein>
    <submittedName>
        <fullName evidence="9">RNA polymerase sigma-70 factor (Sigma-E family)</fullName>
    </submittedName>
    <submittedName>
        <fullName evidence="8">SigE family RNA polymerase sigma factor</fullName>
    </submittedName>
</protein>
<dbReference type="InterPro" id="IPR007630">
    <property type="entry name" value="RNA_pol_sigma70_r4"/>
</dbReference>
<dbReference type="InterPro" id="IPR014325">
    <property type="entry name" value="RNA_pol_sigma-E_actinobac"/>
</dbReference>
<dbReference type="InterPro" id="IPR013324">
    <property type="entry name" value="RNA_pol_sigma_r3/r4-like"/>
</dbReference>
<dbReference type="EMBL" id="JAVDYD010000001">
    <property type="protein sequence ID" value="MDR7337433.1"/>
    <property type="molecule type" value="Genomic_DNA"/>
</dbReference>
<evidence type="ECO:0000313" key="11">
    <source>
        <dbReference type="Proteomes" id="UP001183604"/>
    </source>
</evidence>
<comment type="similarity">
    <text evidence="1">Belongs to the sigma-70 factor family. ECF subfamily.</text>
</comment>
<evidence type="ECO:0000256" key="1">
    <source>
        <dbReference type="ARBA" id="ARBA00010641"/>
    </source>
</evidence>
<evidence type="ECO:0000256" key="3">
    <source>
        <dbReference type="ARBA" id="ARBA00023082"/>
    </source>
</evidence>
<sequence length="170" mass="19339">MQSKEQREDEFKSFDLAHRDRLRRYAYYLSGDWHQADDIVQKALTKLFAAWHRVEPGGAPAYARRIVTNVYLSHRRLAWVRRERATDDMPVQRIEAPQAEVELRLTVAGALDKLAARERVTIVLRYWEELSVDETAAAMGCSAGTVKSQTSRAMGKLRRLLAGTRVPAGA</sequence>
<feature type="domain" description="RNA polymerase sigma-70 region 2" evidence="6">
    <location>
        <begin position="17"/>
        <end position="78"/>
    </location>
</feature>
<dbReference type="AlphaFoldDB" id="A0A9X3PPB7"/>
<dbReference type="Proteomes" id="UP001145799">
    <property type="component" value="Unassembled WGS sequence"/>
</dbReference>
<keyword evidence="4" id="KW-0238">DNA-binding</keyword>
<keyword evidence="2" id="KW-0805">Transcription regulation</keyword>
<organism evidence="8 10">
    <name type="scientific">Glycomyces lechevalierae</name>
    <dbReference type="NCBI Taxonomy" id="256034"/>
    <lineage>
        <taxon>Bacteria</taxon>
        <taxon>Bacillati</taxon>
        <taxon>Actinomycetota</taxon>
        <taxon>Actinomycetes</taxon>
        <taxon>Glycomycetales</taxon>
        <taxon>Glycomycetaceae</taxon>
        <taxon>Glycomyces</taxon>
    </lineage>
</organism>
<dbReference type="RefSeq" id="WP_270124294.1">
    <property type="nucleotide sequence ID" value="NZ_BAAAOM010000002.1"/>
</dbReference>
<comment type="caution">
    <text evidence="8">The sequence shown here is derived from an EMBL/GenBank/DDBJ whole genome shotgun (WGS) entry which is preliminary data.</text>
</comment>
<evidence type="ECO:0000256" key="4">
    <source>
        <dbReference type="ARBA" id="ARBA00023125"/>
    </source>
</evidence>